<dbReference type="SUPFAM" id="SSF52266">
    <property type="entry name" value="SGNH hydrolase"/>
    <property type="match status" value="1"/>
</dbReference>
<protein>
    <submittedName>
        <fullName evidence="3">Sialate O-acetylesterase</fullName>
    </submittedName>
</protein>
<evidence type="ECO:0000256" key="1">
    <source>
        <dbReference type="ARBA" id="ARBA00022801"/>
    </source>
</evidence>
<proteinExistence type="predicted"/>
<name>A0A1I6JHI6_9FIRM</name>
<dbReference type="InterPro" id="IPR008979">
    <property type="entry name" value="Galactose-bd-like_sf"/>
</dbReference>
<dbReference type="EMBL" id="FOYZ01000005">
    <property type="protein sequence ID" value="SFR78441.1"/>
    <property type="molecule type" value="Genomic_DNA"/>
</dbReference>
<dbReference type="Proteomes" id="UP000199659">
    <property type="component" value="Unassembled WGS sequence"/>
</dbReference>
<dbReference type="InterPro" id="IPR005181">
    <property type="entry name" value="SASA"/>
</dbReference>
<dbReference type="STRING" id="37658.SAMN05661086_01694"/>
<organism evidence="3 4">
    <name type="scientific">Anaeromicropila populeti</name>
    <dbReference type="NCBI Taxonomy" id="37658"/>
    <lineage>
        <taxon>Bacteria</taxon>
        <taxon>Bacillati</taxon>
        <taxon>Bacillota</taxon>
        <taxon>Clostridia</taxon>
        <taxon>Lachnospirales</taxon>
        <taxon>Lachnospiraceae</taxon>
        <taxon>Anaeromicropila</taxon>
    </lineage>
</organism>
<dbReference type="AlphaFoldDB" id="A0A1I6JHI6"/>
<gene>
    <name evidence="3" type="ORF">SAMN05661086_01694</name>
</gene>
<reference evidence="3 4" key="1">
    <citation type="submission" date="2016-10" db="EMBL/GenBank/DDBJ databases">
        <authorList>
            <person name="de Groot N.N."/>
        </authorList>
    </citation>
    <scope>NUCLEOTIDE SEQUENCE [LARGE SCALE GENOMIC DNA]</scope>
    <source>
        <strain evidence="3 4">743A</strain>
    </source>
</reference>
<dbReference type="GO" id="GO:0005975">
    <property type="term" value="P:carbohydrate metabolic process"/>
    <property type="evidence" value="ECO:0007669"/>
    <property type="project" value="TreeGrafter"/>
</dbReference>
<dbReference type="SUPFAM" id="SSF49785">
    <property type="entry name" value="Galactose-binding domain-like"/>
    <property type="match status" value="1"/>
</dbReference>
<evidence type="ECO:0000313" key="3">
    <source>
        <dbReference type="EMBL" id="SFR78441.1"/>
    </source>
</evidence>
<dbReference type="InterPro" id="IPR039329">
    <property type="entry name" value="SIAE"/>
</dbReference>
<accession>A0A1I6JHI6</accession>
<feature type="domain" description="Sialate O-acetylesterase" evidence="2">
    <location>
        <begin position="400"/>
        <end position="508"/>
    </location>
</feature>
<sequence>MCEKGLFLSPILGDGMILQRDVCNLIYGTDTESDVVKVYWMDSEYTAKVDEKYNFCIELPSVSAGGPYNMTIKGSSEIVISDILVGDVYLLSGQSNMELPIRRVLDVSEEEIKRTWEPDIRQYLIPASYNFSEPEKYMYQGKWKKAVTGDIMDFSAAGYFFAKEIKEAYQIPVGLIMTAVGGSNISSWMKPETLKKFGDYEKLVEDYKNIDNLYSLIQEQQNSANQWSAQVQEEEQMDREFANYKEWDKCSMPALVSDYGWRDFQGSVYLCKEVILDSEPVDEDTYIYMGSIIDSDKIWINGELVGSTEYRYPPRKYPVRKGILKKGKNLIKVRMVVNNGNGGTIKGKPYHLYFDGMYVELEGEWFCRIGKKVDTAMPAVLFPPGLPICFYHTVVVPLSKIKIKGVLWYQGESNTWKPEKYAEKFEAMVCDWRKLFGWEVPVIYVQLHNYREPLNTVEDSGWAALREQQRKNLSISQSAMVVAMDIGESNDLHPQNKKVLGVRLARAAKALIYKEPGIQLSPVPDTFAVVGEKVKIVFQYLENIEQESILNNFELAGRDNVFYRAIAVRKGNCVVVSSEQVDFPVAVRYAWSDSPENIDFYNNEGLPAAGFQIQL</sequence>
<dbReference type="InterPro" id="IPR036514">
    <property type="entry name" value="SGNH_hydro_sf"/>
</dbReference>
<dbReference type="PANTHER" id="PTHR22901">
    <property type="entry name" value="SIALATE O-ACETYLESTERASE"/>
    <property type="match status" value="1"/>
</dbReference>
<evidence type="ECO:0000259" key="2">
    <source>
        <dbReference type="Pfam" id="PF03629"/>
    </source>
</evidence>
<feature type="domain" description="Sialate O-acetylesterase" evidence="2">
    <location>
        <begin position="86"/>
        <end position="211"/>
    </location>
</feature>
<dbReference type="Gene3D" id="3.40.50.1110">
    <property type="entry name" value="SGNH hydrolase"/>
    <property type="match status" value="2"/>
</dbReference>
<dbReference type="RefSeq" id="WP_092560245.1">
    <property type="nucleotide sequence ID" value="NZ_FOYZ01000005.1"/>
</dbReference>
<dbReference type="GO" id="GO:0001681">
    <property type="term" value="F:sialate O-acetylesterase activity"/>
    <property type="evidence" value="ECO:0007669"/>
    <property type="project" value="InterPro"/>
</dbReference>
<keyword evidence="1" id="KW-0378">Hydrolase</keyword>
<dbReference type="Pfam" id="PF03629">
    <property type="entry name" value="SASA"/>
    <property type="match status" value="2"/>
</dbReference>
<dbReference type="PANTHER" id="PTHR22901:SF0">
    <property type="entry name" value="SIALATE O-ACETYLESTERASE"/>
    <property type="match status" value="1"/>
</dbReference>
<evidence type="ECO:0000313" key="4">
    <source>
        <dbReference type="Proteomes" id="UP000199659"/>
    </source>
</evidence>
<dbReference type="OrthoDB" id="9795554at2"/>
<keyword evidence="4" id="KW-1185">Reference proteome</keyword>